<name>A0A2T3FUW8_9CLOT</name>
<sequence length="112" mass="13072">MNEVVIDDSQREMCAVLVMRTMLTDYCNDTGVSFNDIFFRFVTSPAYKMLFDYSTGLWMEGPDYLRNIFEDTMQTNTSLKQTESYLISEEEMLRRLGITEADLVGFEDVEIE</sequence>
<evidence type="ECO:0000313" key="2">
    <source>
        <dbReference type="Proteomes" id="UP000241048"/>
    </source>
</evidence>
<accession>A0A2T3FUW8</accession>
<dbReference type="AlphaFoldDB" id="A0A2T3FUW8"/>
<organism evidence="1 2">
    <name type="scientific">Clostridium fessum</name>
    <dbReference type="NCBI Taxonomy" id="2126740"/>
    <lineage>
        <taxon>Bacteria</taxon>
        <taxon>Bacillati</taxon>
        <taxon>Bacillota</taxon>
        <taxon>Clostridia</taxon>
        <taxon>Eubacteriales</taxon>
        <taxon>Clostridiaceae</taxon>
        <taxon>Clostridium</taxon>
    </lineage>
</organism>
<proteinExistence type="predicted"/>
<dbReference type="Proteomes" id="UP000241048">
    <property type="component" value="Unassembled WGS sequence"/>
</dbReference>
<evidence type="ECO:0000313" key="1">
    <source>
        <dbReference type="EMBL" id="PST39063.1"/>
    </source>
</evidence>
<comment type="caution">
    <text evidence="1">The sequence shown here is derived from an EMBL/GenBank/DDBJ whole genome shotgun (WGS) entry which is preliminary data.</text>
</comment>
<evidence type="ECO:0008006" key="3">
    <source>
        <dbReference type="Google" id="ProtNLM"/>
    </source>
</evidence>
<dbReference type="RefSeq" id="WP_107000212.1">
    <property type="nucleotide sequence ID" value="NZ_PYLO01000001.1"/>
</dbReference>
<reference evidence="1 2" key="1">
    <citation type="submission" date="2018-03" db="EMBL/GenBank/DDBJ databases">
        <title>Lachnoclostridium SNUG30386 gen.nov., sp.nov., isolated from human faeces.</title>
        <authorList>
            <person name="Seo B."/>
            <person name="Jeon K."/>
            <person name="Ko G."/>
        </authorList>
    </citation>
    <scope>NUCLEOTIDE SEQUENCE [LARGE SCALE GENOMIC DNA]</scope>
    <source>
        <strain evidence="1 2">SNUG30386</strain>
    </source>
</reference>
<dbReference type="EMBL" id="PYLO01000001">
    <property type="protein sequence ID" value="PST39063.1"/>
    <property type="molecule type" value="Genomic_DNA"/>
</dbReference>
<protein>
    <recommendedName>
        <fullName evidence="3">DUF3791 domain-containing protein</fullName>
    </recommendedName>
</protein>
<keyword evidence="2" id="KW-1185">Reference proteome</keyword>
<gene>
    <name evidence="1" type="ORF">C7U56_03870</name>
</gene>